<evidence type="ECO:0000313" key="2">
    <source>
        <dbReference type="Proteomes" id="UP000054928"/>
    </source>
</evidence>
<name>A0A0P1ARF3_PLAHL</name>
<protein>
    <submittedName>
        <fullName evidence="1">Uncharacterized protein</fullName>
    </submittedName>
</protein>
<accession>A0A0P1ARF3</accession>
<reference evidence="2" key="1">
    <citation type="submission" date="2014-09" db="EMBL/GenBank/DDBJ databases">
        <authorList>
            <person name="Sharma Rahul"/>
            <person name="Thines Marco"/>
        </authorList>
    </citation>
    <scope>NUCLEOTIDE SEQUENCE [LARGE SCALE GENOMIC DNA]</scope>
</reference>
<sequence length="52" mass="6149">MLPSALFDQVIRDAERTLLCGNIERSAFSFMSNWEQSHIEKETRRRLPHSPF</sequence>
<proteinExistence type="predicted"/>
<dbReference type="Proteomes" id="UP000054928">
    <property type="component" value="Unassembled WGS sequence"/>
</dbReference>
<dbReference type="RefSeq" id="XP_024580541.1">
    <property type="nucleotide sequence ID" value="XM_024730244.1"/>
</dbReference>
<dbReference type="AlphaFoldDB" id="A0A0P1ARF3"/>
<dbReference type="GeneID" id="36409485"/>
<organism evidence="1 2">
    <name type="scientific">Plasmopara halstedii</name>
    <name type="common">Downy mildew of sunflower</name>
    <dbReference type="NCBI Taxonomy" id="4781"/>
    <lineage>
        <taxon>Eukaryota</taxon>
        <taxon>Sar</taxon>
        <taxon>Stramenopiles</taxon>
        <taxon>Oomycota</taxon>
        <taxon>Peronosporomycetes</taxon>
        <taxon>Peronosporales</taxon>
        <taxon>Peronosporaceae</taxon>
        <taxon>Plasmopara</taxon>
    </lineage>
</organism>
<dbReference type="EMBL" id="CCYD01000810">
    <property type="protein sequence ID" value="CEG44172.1"/>
    <property type="molecule type" value="Genomic_DNA"/>
</dbReference>
<keyword evidence="2" id="KW-1185">Reference proteome</keyword>
<evidence type="ECO:0000313" key="1">
    <source>
        <dbReference type="EMBL" id="CEG44172.1"/>
    </source>
</evidence>